<sequence length="858" mass="92095">MLLGAVALAIASSLAVPAIAQKRIYIANDDHTDYFWSGDAAQYRSAFLSTLDYYMNQIESTAGNISDHQARYNMDCSLWLWEYERNKSATAYQRLIGHLRTGKLSMPLNPAVLCYGAAPAEAVLRGMYYAGRIERRESLRFPLVVAMENQTLPGGVASLWAGAGAQYSWRGVCGCASQTSWGNRPREIYHFNGPDGTGVCMKWNTMRGDNEGVGGYAEARDPSAAVDYLTSNSAFLASWPWQASAAFGYGWDDMQSTTSSFVSTAQSKANASRRVIVSNEVDFFEDFLANYSSQIPTFSGSFGNEWDLYSASMGEVTADFRRHIEKLRTAESMASVVSLFDAAFMTPRTTARDLAFMAAGLYYEHDWTADGPVSRSTRAQFQRDQLTNLMNFVNPLLADATTAIGTRIAQPGGTERHFVFNPLSWTRSEAADLPSTLAQPLHVIDVATGFQTPSQVIGSGSTQKVRILASDVPAVGYKVFEVRSGAGQSFPAAATVSGGTIDNGLYAVTLGASGAITSVVDHKDANRQLVESGGSMHNLGSGSGSITVEQTGPVSVTLRVVAGGSPAHETRVTLFAGLDRVDVEGTITANFSSNVSYDYRFNLAGATLRHEEIGMVAKVARAAQGGDYADQNTRTDWLSFGHFADFSTASRGVTLSNWDSPFFQAGNSTVTSLDGSTPRLRACVGMQVDGTGLGIQNQGGDSRFTNRFSIRTHGAYDPAAAMKFSLEHQNPFVAARVNGTSGSPLPATSWRLLDLPSNDVLLWALKPAEEGISQGLIARVWNLAEGSRSFTLALPSNTLTSARRTTHLETDLGAVTLANGAVSGSLARQQMATYRLFPGGLVIGDVTPPAGITDLRGP</sequence>
<dbReference type="GO" id="GO:0009313">
    <property type="term" value="P:oligosaccharide catabolic process"/>
    <property type="evidence" value="ECO:0007669"/>
    <property type="project" value="TreeGrafter"/>
</dbReference>
<keyword evidence="1" id="KW-0732">Signal</keyword>
<proteinExistence type="predicted"/>
<dbReference type="Proteomes" id="UP000580839">
    <property type="component" value="Unassembled WGS sequence"/>
</dbReference>
<dbReference type="InterPro" id="IPR041147">
    <property type="entry name" value="GH38_C"/>
</dbReference>
<dbReference type="Pfam" id="PF17677">
    <property type="entry name" value="Glyco_hydro38C2"/>
    <property type="match status" value="1"/>
</dbReference>
<feature type="domain" description="Glycosyl hydrolases family 38 C-terminal" evidence="2">
    <location>
        <begin position="762"/>
        <end position="826"/>
    </location>
</feature>
<feature type="chain" id="PRO_5032536214" evidence="1">
    <location>
        <begin position="21"/>
        <end position="858"/>
    </location>
</feature>
<name>A0A849SR23_UNCEI</name>
<comment type="caution">
    <text evidence="3">The sequence shown here is derived from an EMBL/GenBank/DDBJ whole genome shotgun (WGS) entry which is preliminary data.</text>
</comment>
<organism evidence="3 4">
    <name type="scientific">Eiseniibacteriota bacterium</name>
    <dbReference type="NCBI Taxonomy" id="2212470"/>
    <lineage>
        <taxon>Bacteria</taxon>
        <taxon>Candidatus Eiseniibacteriota</taxon>
    </lineage>
</organism>
<dbReference type="Gene3D" id="2.60.40.1180">
    <property type="entry name" value="Golgi alpha-mannosidase II"/>
    <property type="match status" value="1"/>
</dbReference>
<accession>A0A849SR23</accession>
<dbReference type="SUPFAM" id="SSF74650">
    <property type="entry name" value="Galactose mutarotase-like"/>
    <property type="match status" value="1"/>
</dbReference>
<feature type="signal peptide" evidence="1">
    <location>
        <begin position="1"/>
        <end position="20"/>
    </location>
</feature>
<dbReference type="GO" id="GO:0030246">
    <property type="term" value="F:carbohydrate binding"/>
    <property type="evidence" value="ECO:0007669"/>
    <property type="project" value="InterPro"/>
</dbReference>
<dbReference type="PANTHER" id="PTHR46017">
    <property type="entry name" value="ALPHA-MANNOSIDASE 2C1"/>
    <property type="match status" value="1"/>
</dbReference>
<keyword evidence="3" id="KW-0378">Hydrolase</keyword>
<evidence type="ECO:0000259" key="2">
    <source>
        <dbReference type="Pfam" id="PF17677"/>
    </source>
</evidence>
<evidence type="ECO:0000256" key="1">
    <source>
        <dbReference type="SAM" id="SignalP"/>
    </source>
</evidence>
<dbReference type="InterPro" id="IPR013780">
    <property type="entry name" value="Glyco_hydro_b"/>
</dbReference>
<evidence type="ECO:0000313" key="4">
    <source>
        <dbReference type="Proteomes" id="UP000580839"/>
    </source>
</evidence>
<dbReference type="PANTHER" id="PTHR46017:SF1">
    <property type="entry name" value="ALPHA-MANNOSIDASE 2C1"/>
    <property type="match status" value="1"/>
</dbReference>
<evidence type="ECO:0000313" key="3">
    <source>
        <dbReference type="EMBL" id="NOT35417.1"/>
    </source>
</evidence>
<protein>
    <submittedName>
        <fullName evidence="3">Glycoside hydrolase</fullName>
    </submittedName>
</protein>
<dbReference type="AlphaFoldDB" id="A0A849SR23"/>
<dbReference type="InterPro" id="IPR011013">
    <property type="entry name" value="Gal_mutarotase_sf_dom"/>
</dbReference>
<dbReference type="EMBL" id="JABFRW010000194">
    <property type="protein sequence ID" value="NOT35417.1"/>
    <property type="molecule type" value="Genomic_DNA"/>
</dbReference>
<dbReference type="GO" id="GO:0004559">
    <property type="term" value="F:alpha-mannosidase activity"/>
    <property type="evidence" value="ECO:0007669"/>
    <property type="project" value="TreeGrafter"/>
</dbReference>
<gene>
    <name evidence="3" type="ORF">HOP12_14830</name>
</gene>
<reference evidence="3 4" key="1">
    <citation type="submission" date="2020-04" db="EMBL/GenBank/DDBJ databases">
        <title>Metagenomic profiling of ammonia- and methane-oxidizing microorganisms in a Dutch drinking water treatment plant.</title>
        <authorList>
            <person name="Poghosyan L."/>
            <person name="Leucker S."/>
        </authorList>
    </citation>
    <scope>NUCLEOTIDE SEQUENCE [LARGE SCALE GENOMIC DNA]</scope>
    <source>
        <strain evidence="3">S-RSF-IL-03</strain>
    </source>
</reference>